<dbReference type="EMBL" id="JARKIF010000014">
    <property type="protein sequence ID" value="KAJ7623811.1"/>
    <property type="molecule type" value="Genomic_DNA"/>
</dbReference>
<protein>
    <recommendedName>
        <fullName evidence="3">F-box domain-containing protein</fullName>
    </recommendedName>
</protein>
<name>A0AAD7BKP5_9AGAR</name>
<dbReference type="Proteomes" id="UP001221142">
    <property type="component" value="Unassembled WGS sequence"/>
</dbReference>
<accession>A0AAD7BKP5</accession>
<comment type="caution">
    <text evidence="1">The sequence shown here is derived from an EMBL/GenBank/DDBJ whole genome shotgun (WGS) entry which is preliminary data.</text>
</comment>
<dbReference type="Gene3D" id="1.20.1280.50">
    <property type="match status" value="1"/>
</dbReference>
<reference evidence="1" key="1">
    <citation type="submission" date="2023-03" db="EMBL/GenBank/DDBJ databases">
        <title>Massive genome expansion in bonnet fungi (Mycena s.s.) driven by repeated elements and novel gene families across ecological guilds.</title>
        <authorList>
            <consortium name="Lawrence Berkeley National Laboratory"/>
            <person name="Harder C.B."/>
            <person name="Miyauchi S."/>
            <person name="Viragh M."/>
            <person name="Kuo A."/>
            <person name="Thoen E."/>
            <person name="Andreopoulos B."/>
            <person name="Lu D."/>
            <person name="Skrede I."/>
            <person name="Drula E."/>
            <person name="Henrissat B."/>
            <person name="Morin E."/>
            <person name="Kohler A."/>
            <person name="Barry K."/>
            <person name="LaButti K."/>
            <person name="Morin E."/>
            <person name="Salamov A."/>
            <person name="Lipzen A."/>
            <person name="Mereny Z."/>
            <person name="Hegedus B."/>
            <person name="Baldrian P."/>
            <person name="Stursova M."/>
            <person name="Weitz H."/>
            <person name="Taylor A."/>
            <person name="Grigoriev I.V."/>
            <person name="Nagy L.G."/>
            <person name="Martin F."/>
            <person name="Kauserud H."/>
        </authorList>
    </citation>
    <scope>NUCLEOTIDE SEQUENCE</scope>
    <source>
        <strain evidence="1">9284</strain>
    </source>
</reference>
<evidence type="ECO:0008006" key="3">
    <source>
        <dbReference type="Google" id="ProtNLM"/>
    </source>
</evidence>
<organism evidence="1 2">
    <name type="scientific">Roridomyces roridus</name>
    <dbReference type="NCBI Taxonomy" id="1738132"/>
    <lineage>
        <taxon>Eukaryota</taxon>
        <taxon>Fungi</taxon>
        <taxon>Dikarya</taxon>
        <taxon>Basidiomycota</taxon>
        <taxon>Agaricomycotina</taxon>
        <taxon>Agaricomycetes</taxon>
        <taxon>Agaricomycetidae</taxon>
        <taxon>Agaricales</taxon>
        <taxon>Marasmiineae</taxon>
        <taxon>Mycenaceae</taxon>
        <taxon>Roridomyces</taxon>
    </lineage>
</organism>
<dbReference type="AlphaFoldDB" id="A0AAD7BKP5"/>
<evidence type="ECO:0000313" key="2">
    <source>
        <dbReference type="Proteomes" id="UP001221142"/>
    </source>
</evidence>
<gene>
    <name evidence="1" type="ORF">FB45DRAFT_1089824</name>
</gene>
<keyword evidence="2" id="KW-1185">Reference proteome</keyword>
<proteinExistence type="predicted"/>
<sequence>MRRMPPEILADIFSWTLPSMDVRPRGFPDMELSPWILTQVSTRWRDISVFTPSLWCDISVAYGVYGGEGSKFPHPPMEMVRTQVERAGTQNLRIQFYASESHVPADQVALFQFLASHSARWEQLDIRLVAPLVPHLTELCGRLPALHRLSPSLVNVAIEYPPIQILFPAQQLTAYRVQGPWETHYRVLKTAPNIVEARIILFNYDDSDTVWSDPNHGLAEMVHLRRLYVSDIKILDYLRAPVLAEIVLDLCVEPDADPLEHLDPFLARSLCAPWRLCLTCAPSAEITATILNTHPFIISFGLVHTTHYGEDENSDLFFATVNEHITMLTESVDNSDCPLVAPHLSEICFGSCAWMSIDYPLFLKMLESRRRAVDCALSAAAFLTEWGPLPDTATLAGMDELRKGGLNLEVQCGAEAAYTVDHWNVHVCGVGYKS</sequence>
<evidence type="ECO:0000313" key="1">
    <source>
        <dbReference type="EMBL" id="KAJ7623811.1"/>
    </source>
</evidence>